<comment type="caution">
    <text evidence="3">The sequence shown here is derived from an EMBL/GenBank/DDBJ whole genome shotgun (WGS) entry which is preliminary data.</text>
</comment>
<accession>A0A317VP26</accession>
<evidence type="ECO:0000313" key="3">
    <source>
        <dbReference type="EMBL" id="PWY75001.1"/>
    </source>
</evidence>
<protein>
    <submittedName>
        <fullName evidence="3">NACHT domain protein</fullName>
    </submittedName>
</protein>
<dbReference type="VEuPathDB" id="FungiDB:BO70DRAFT_340708"/>
<sequence length="2063" mass="234862">MAPSVLSPVPSTFASPFSPKVPRRTSGFAESDAGSNYGMSRSITSRRVSSRRIDPQDIEFSRKLSLLQRQGGDELGMVMSGNTLDMVLSWIHDERSIIVPPEGSSYDKVLGWAQLFISRLQRFEEAIHGFTNVSEFAFQMAYGYCLVLLKLGDVNASALMTSFGFFYSTSTTLGNLLERTELFSVTNEIQRQLVQALEDLVNLVANVSSLFHQTVSRLGEDEEWEYINIYEKFPTEIHRFRKCCEEISESMWQQQLKEIGDETKLGDVKAVRSWLTPEDRVLSNVAETVSHLAHDREEMTCRWVKPYLFDFLTSQKKVLSIVGKPGSGKTVLASVIVDSLQHPIRDVHYKTLFIPINARLPAGTTPRAITKAVLSQLFEKRIGNVQLLQILTDSLQRSQKATNDNDYDNILWNALERALVAALQNAKELVIVVDGVDEASCGESVLLQKLSAATTAGTNVKLIALGAQKPTPAPGHVVLSVTDERIFEDIATVVRSQFLENKESVVFPELDDFDQEPIIERITEASKGSFLWAKLACKRVRVEDSLENIHKTLDAIISNKTTVADFVLQTVQQKGVTDEARLMLLWLATADRPLMVKEIQTLSSIQVDKLTITEGHHADPLRVLRPVNSLVYVQDGQVYLRHGLVRSAVLEVFSKGKLVPTIKDRHADFVTRLLIYIKSNVTEPQGKEPSIAPLNGYETDSLLSRYPLLDFAIRYWVSHLRQTTIFSSQGEVAAAKEFGKVFPASITVLLLQRTVWANRPTPELLTLQTTISTLYRQLLTPNNRVTLQSIINLALFYRDVEYFPESIPLLFEATTLSRTLLSTSPSFTAQLATFFLDLTVTRTTETKTEIMTKREETLLLLVDCYTKLYGETHKTVITTREQLVKHYQTIKEFQKAEEIVRHIKIITTGEQSSESREFHGDWGVRVRGQHRKVIRTRINDFLEAEEHDELIERSELFEFESLMKRAEQYTGEGKFELAERTYVEIWQHVSRECRANYSSLWEERKMLSVLAYSKFLKTQKREYEASSILSSVWQEYEQTIMSASETSVAYFQEIAKVMKTVNLSTLALTVFKRCSEYYKSTNRTQTSSYKEVQESIQTTSKEVMQSFSSSTSVTSETTLEEMVYEASTSITTIDQTSFAATSSLIGLYVEQHRWQDATRVIKKVLHGVWPTLFAPTLQDVTLPEKHVENCIQLAERLSRCYYARRRVTKEEDIRVRIYHALRSERKVDDKLRERITDELLRLFERTSQDDKIINLHQELLNDYTKHYGPEHAVVIKTLWTLAKLTRPRPIFVDYYLQIVRTLNKESPTCHPEAFEPLVIVATELWNQGRYSDAVHYYKIIFTTFLSQPKQSPKLQNQTFVQEIFTRYTHCLRSVRTEFSVLHQVTVEYHKTVKTVFSATASISLQATLTLAKLCQESKRYELQAITLYEELLKTKSEELDLHEISGTLEAIYEEQAAIVTSTKSETVSSTQIERAVKVLRSRINTVRETHGWAHEESLSKMQQMISFYTERKETDTVVQELKQATVQILSSETSSTRLIAAASTIASSYIASNQITKATELTQEIYRQIVMKDTTNSKSVQFDLSSKERQSLTFLAQLEYSLRRSSSTTITEILAALTTEYVYFEEFRGQLKSKTSSIHSVSVSTARLYRFLVTNNRQTAATRVFDDFVNYFIATEGKRVKLTQTGQVRIFAETILHHFSTHRSDDFVRSIGITSNEYVGQLLKSQRWGSACDLALASFHYIKAHQEVYRTVGIVKFIFNLGMNIAGRDLVARPDEASRKRMIEVSGTILKDSLTVIKGLKLDMSGVNFEQLSKLIGLLGEQGDYVNLAWILTALWDSREAHRNWPHYTLALGHRLVIARFRIGKQKDALRLAEDIAYNCRRVHGAQHPSTLEMSVLLTQLYTKFATSQQAHKELANRYYKKSAAVHEGILRAFCDPGYADFEGGLEASLSQDGSVYEVETRASANGGFSEGDQVRQHLQLFKLAVERLGEWPGDYEDYNRLNASVFKEFPKSLEGVEGVEKWNLKAFGSGKAESNDDVLNLDLQSWDILDTHPSAVEAEEEL</sequence>
<proteinExistence type="predicted"/>
<dbReference type="OrthoDB" id="2546325at2759"/>
<dbReference type="InterPro" id="IPR056884">
    <property type="entry name" value="NPHP3-like_N"/>
</dbReference>
<dbReference type="EMBL" id="MSFL01000022">
    <property type="protein sequence ID" value="PWY75001.1"/>
    <property type="molecule type" value="Genomic_DNA"/>
</dbReference>
<dbReference type="PANTHER" id="PTHR10039">
    <property type="entry name" value="AMELOGENIN"/>
    <property type="match status" value="1"/>
</dbReference>
<name>A0A317VP26_9EURO</name>
<reference evidence="3 4" key="1">
    <citation type="submission" date="2016-12" db="EMBL/GenBank/DDBJ databases">
        <title>The genomes of Aspergillus section Nigri reveals drivers in fungal speciation.</title>
        <authorList>
            <consortium name="DOE Joint Genome Institute"/>
            <person name="Vesth T.C."/>
            <person name="Nybo J."/>
            <person name="Theobald S."/>
            <person name="Brandl J."/>
            <person name="Frisvad J.C."/>
            <person name="Nielsen K.F."/>
            <person name="Lyhne E.K."/>
            <person name="Kogle M.E."/>
            <person name="Kuo A."/>
            <person name="Riley R."/>
            <person name="Clum A."/>
            <person name="Nolan M."/>
            <person name="Lipzen A."/>
            <person name="Salamov A."/>
            <person name="Henrissat B."/>
            <person name="Wiebenga A."/>
            <person name="De Vries R.P."/>
            <person name="Grigoriev I.V."/>
            <person name="Mortensen U.H."/>
            <person name="Andersen M.R."/>
            <person name="Baker S.E."/>
        </authorList>
    </citation>
    <scope>NUCLEOTIDE SEQUENCE [LARGE SCALE GENOMIC DNA]</scope>
    <source>
        <strain evidence="3 4">CBS 117.55</strain>
    </source>
</reference>
<dbReference type="STRING" id="1448321.A0A317VP26"/>
<dbReference type="Pfam" id="PF24883">
    <property type="entry name" value="NPHP3_N"/>
    <property type="match status" value="1"/>
</dbReference>
<dbReference type="Gene3D" id="1.25.40.10">
    <property type="entry name" value="Tetratricopeptide repeat domain"/>
    <property type="match status" value="2"/>
</dbReference>
<gene>
    <name evidence="3" type="ORF">BO70DRAFT_340708</name>
</gene>
<dbReference type="RefSeq" id="XP_025397126.1">
    <property type="nucleotide sequence ID" value="XM_025541302.1"/>
</dbReference>
<dbReference type="Proteomes" id="UP000247233">
    <property type="component" value="Unassembled WGS sequence"/>
</dbReference>
<evidence type="ECO:0000313" key="4">
    <source>
        <dbReference type="Proteomes" id="UP000247233"/>
    </source>
</evidence>
<evidence type="ECO:0000259" key="2">
    <source>
        <dbReference type="Pfam" id="PF24883"/>
    </source>
</evidence>
<keyword evidence="1" id="KW-0677">Repeat</keyword>
<dbReference type="Gene3D" id="3.40.50.300">
    <property type="entry name" value="P-loop containing nucleotide triphosphate hydrolases"/>
    <property type="match status" value="1"/>
</dbReference>
<keyword evidence="4" id="KW-1185">Reference proteome</keyword>
<evidence type="ECO:0000256" key="1">
    <source>
        <dbReference type="ARBA" id="ARBA00022737"/>
    </source>
</evidence>
<dbReference type="InterPro" id="IPR027417">
    <property type="entry name" value="P-loop_NTPase"/>
</dbReference>
<feature type="domain" description="Nephrocystin 3-like N-terminal" evidence="2">
    <location>
        <begin position="310"/>
        <end position="463"/>
    </location>
</feature>
<dbReference type="InterPro" id="IPR011990">
    <property type="entry name" value="TPR-like_helical_dom_sf"/>
</dbReference>
<dbReference type="SUPFAM" id="SSF52540">
    <property type="entry name" value="P-loop containing nucleoside triphosphate hydrolases"/>
    <property type="match status" value="1"/>
</dbReference>
<dbReference type="GeneID" id="37063539"/>
<organism evidence="3 4">
    <name type="scientific">Aspergillus heteromorphus CBS 117.55</name>
    <dbReference type="NCBI Taxonomy" id="1448321"/>
    <lineage>
        <taxon>Eukaryota</taxon>
        <taxon>Fungi</taxon>
        <taxon>Dikarya</taxon>
        <taxon>Ascomycota</taxon>
        <taxon>Pezizomycotina</taxon>
        <taxon>Eurotiomycetes</taxon>
        <taxon>Eurotiomycetidae</taxon>
        <taxon>Eurotiales</taxon>
        <taxon>Aspergillaceae</taxon>
        <taxon>Aspergillus</taxon>
        <taxon>Aspergillus subgen. Circumdati</taxon>
    </lineage>
</organism>
<dbReference type="PANTHER" id="PTHR10039:SF9">
    <property type="entry name" value="NACHT DOMAIN PROTEIN (AFU_ORTHOLOGUE AFUA_2G01760)"/>
    <property type="match status" value="1"/>
</dbReference>